<evidence type="ECO:0000256" key="1">
    <source>
        <dbReference type="SAM" id="SignalP"/>
    </source>
</evidence>
<dbReference type="Gene3D" id="2.40.128.270">
    <property type="match status" value="1"/>
</dbReference>
<dbReference type="OrthoDB" id="507754at2"/>
<dbReference type="EMBL" id="CP011542">
    <property type="protein sequence ID" value="AKK07284.1"/>
    <property type="molecule type" value="Genomic_DNA"/>
</dbReference>
<dbReference type="KEGG" id="cmv:CMUST_14975"/>
<name>A0A0G3H1J6_9CORY</name>
<feature type="chain" id="PRO_5039011097" description="DUF306 domain-containing protein" evidence="1">
    <location>
        <begin position="24"/>
        <end position="211"/>
    </location>
</feature>
<evidence type="ECO:0000313" key="3">
    <source>
        <dbReference type="EMBL" id="AKK07284.1"/>
    </source>
</evidence>
<dbReference type="PATRIC" id="fig|571915.4.peg.3214"/>
<keyword evidence="1" id="KW-0732">Signal</keyword>
<protein>
    <recommendedName>
        <fullName evidence="2">DUF306 domain-containing protein</fullName>
    </recommendedName>
</protein>
<dbReference type="InterPro" id="IPR038670">
    <property type="entry name" value="HslJ-like_sf"/>
</dbReference>
<feature type="signal peptide" evidence="1">
    <location>
        <begin position="1"/>
        <end position="23"/>
    </location>
</feature>
<feature type="domain" description="DUF306" evidence="2">
    <location>
        <begin position="132"/>
        <end position="203"/>
    </location>
</feature>
<keyword evidence="4" id="KW-1185">Reference proteome</keyword>
<organism evidence="3 4">
    <name type="scientific">Corynebacterium mustelae</name>
    <dbReference type="NCBI Taxonomy" id="571915"/>
    <lineage>
        <taxon>Bacteria</taxon>
        <taxon>Bacillati</taxon>
        <taxon>Actinomycetota</taxon>
        <taxon>Actinomycetes</taxon>
        <taxon>Mycobacteriales</taxon>
        <taxon>Corynebacteriaceae</taxon>
        <taxon>Corynebacterium</taxon>
    </lineage>
</organism>
<dbReference type="AlphaFoldDB" id="A0A0G3H1J6"/>
<gene>
    <name evidence="3" type="ORF">CMUST_14975</name>
</gene>
<evidence type="ECO:0000259" key="2">
    <source>
        <dbReference type="Pfam" id="PF03724"/>
    </source>
</evidence>
<proteinExistence type="predicted"/>
<dbReference type="InterPro" id="IPR005184">
    <property type="entry name" value="DUF306_Meta_HslJ"/>
</dbReference>
<accession>A0A0G3H1J6</accession>
<sequence length="211" mass="22528">MIAHTVAAALTAAMQFLSSVTGATPVAPAHASSGIVSLPRDLNQLSSLSSPSTFIPPMPDAPKAISLGTKLPKGATLVTEAQLKKIRTGTWVAVKEPRTTKIEFREFVSKRPAELGYLTEEFKPGAVPADLQEFYGGATCNHRTQGLWFEGSVLKTTQAGVSTLMACSPQQDAQDAEALSFIESNPKVYLDAAGHLYLLRSDGVASEWKRP</sequence>
<dbReference type="Proteomes" id="UP000035199">
    <property type="component" value="Chromosome"/>
</dbReference>
<reference evidence="4" key="2">
    <citation type="submission" date="2015-05" db="EMBL/GenBank/DDBJ databases">
        <title>Complete genome sequence of Corynebacterium mustelae DSM 45274, isolated from various tissues of a male ferret with lethal sepsis.</title>
        <authorList>
            <person name="Ruckert C."/>
            <person name="Albersmeier A."/>
            <person name="Winkler A."/>
            <person name="Tauch A."/>
        </authorList>
    </citation>
    <scope>NUCLEOTIDE SEQUENCE [LARGE SCALE GENOMIC DNA]</scope>
    <source>
        <strain evidence="4">DSM 45274</strain>
    </source>
</reference>
<reference evidence="3 4" key="1">
    <citation type="journal article" date="2015" name="Genome Announc.">
        <title>Complete Genome Sequence of the Type Strain Corynebacterium mustelae DSM 45274, Isolated from Various Tissues of a Male Ferret with Lethal Sepsis.</title>
        <authorList>
            <person name="Ruckert C."/>
            <person name="Eimer J."/>
            <person name="Winkler A."/>
            <person name="Tauch A."/>
        </authorList>
    </citation>
    <scope>NUCLEOTIDE SEQUENCE [LARGE SCALE GENOMIC DNA]</scope>
    <source>
        <strain evidence="3 4">DSM 45274</strain>
    </source>
</reference>
<dbReference type="Pfam" id="PF03724">
    <property type="entry name" value="META"/>
    <property type="match status" value="1"/>
</dbReference>
<dbReference type="RefSeq" id="WP_052844817.1">
    <property type="nucleotide sequence ID" value="NZ_CP011542.1"/>
</dbReference>
<evidence type="ECO:0000313" key="4">
    <source>
        <dbReference type="Proteomes" id="UP000035199"/>
    </source>
</evidence>